<reference evidence="2" key="1">
    <citation type="submission" date="2016-11" db="UniProtKB">
        <authorList>
            <consortium name="WormBaseParasite"/>
        </authorList>
    </citation>
    <scope>IDENTIFICATION</scope>
</reference>
<dbReference type="AlphaFoldDB" id="A0A1I7WDK9"/>
<sequence>MFRLLVALTPLVIAISPGRYPACWIVWM</sequence>
<dbReference type="Proteomes" id="UP000095283">
    <property type="component" value="Unplaced"/>
</dbReference>
<dbReference type="WBParaSite" id="Hba_03033">
    <property type="protein sequence ID" value="Hba_03033"/>
    <property type="gene ID" value="Hba_03033"/>
</dbReference>
<organism evidence="1 2">
    <name type="scientific">Heterorhabditis bacteriophora</name>
    <name type="common">Entomopathogenic nematode worm</name>
    <dbReference type="NCBI Taxonomy" id="37862"/>
    <lineage>
        <taxon>Eukaryota</taxon>
        <taxon>Metazoa</taxon>
        <taxon>Ecdysozoa</taxon>
        <taxon>Nematoda</taxon>
        <taxon>Chromadorea</taxon>
        <taxon>Rhabditida</taxon>
        <taxon>Rhabditina</taxon>
        <taxon>Rhabditomorpha</taxon>
        <taxon>Strongyloidea</taxon>
        <taxon>Heterorhabditidae</taxon>
        <taxon>Heterorhabditis</taxon>
    </lineage>
</organism>
<evidence type="ECO:0000313" key="2">
    <source>
        <dbReference type="WBParaSite" id="Hba_03033"/>
    </source>
</evidence>
<protein>
    <submittedName>
        <fullName evidence="2">G_PROTEIN_RECEP_F1_2 domain-containing protein</fullName>
    </submittedName>
</protein>
<proteinExistence type="predicted"/>
<evidence type="ECO:0000313" key="1">
    <source>
        <dbReference type="Proteomes" id="UP000095283"/>
    </source>
</evidence>
<keyword evidence="1" id="KW-1185">Reference proteome</keyword>
<accession>A0A1I7WDK9</accession>
<name>A0A1I7WDK9_HETBA</name>